<feature type="domain" description="C2H2-type" evidence="7">
    <location>
        <begin position="962"/>
        <end position="989"/>
    </location>
</feature>
<feature type="domain" description="C2H2-type" evidence="7">
    <location>
        <begin position="1018"/>
        <end position="1045"/>
    </location>
</feature>
<feature type="domain" description="BED-type" evidence="8">
    <location>
        <begin position="634"/>
        <end position="686"/>
    </location>
</feature>
<dbReference type="Gene3D" id="3.30.160.60">
    <property type="entry name" value="Classic Zinc Finger"/>
    <property type="match status" value="5"/>
</dbReference>
<dbReference type="PROSITE" id="PS50157">
    <property type="entry name" value="ZINC_FINGER_C2H2_2"/>
    <property type="match status" value="5"/>
</dbReference>
<dbReference type="InterPro" id="IPR003656">
    <property type="entry name" value="Znf_BED"/>
</dbReference>
<protein>
    <submittedName>
        <fullName evidence="9">Uncharacterized protein</fullName>
    </submittedName>
</protein>
<feature type="domain" description="BED-type" evidence="8">
    <location>
        <begin position="840"/>
        <end position="892"/>
    </location>
</feature>
<evidence type="ECO:0000256" key="3">
    <source>
        <dbReference type="ARBA" id="ARBA00022771"/>
    </source>
</evidence>
<feature type="region of interest" description="Disordered" evidence="6">
    <location>
        <begin position="422"/>
        <end position="473"/>
    </location>
</feature>
<keyword evidence="3 5" id="KW-0863">Zinc-finger</keyword>
<feature type="domain" description="BED-type" evidence="8">
    <location>
        <begin position="767"/>
        <end position="819"/>
    </location>
</feature>
<evidence type="ECO:0000313" key="9">
    <source>
        <dbReference type="EMBL" id="CDW34023.1"/>
    </source>
</evidence>
<feature type="compositionally biased region" description="Basic and acidic residues" evidence="6">
    <location>
        <begin position="422"/>
        <end position="435"/>
    </location>
</feature>
<evidence type="ECO:0000256" key="2">
    <source>
        <dbReference type="ARBA" id="ARBA00022737"/>
    </source>
</evidence>
<dbReference type="Pfam" id="PF02892">
    <property type="entry name" value="zf-BED"/>
    <property type="match status" value="6"/>
</dbReference>
<dbReference type="InterPro" id="IPR013087">
    <property type="entry name" value="Znf_C2H2_type"/>
</dbReference>
<keyword evidence="1" id="KW-0479">Metal-binding</keyword>
<evidence type="ECO:0000256" key="6">
    <source>
        <dbReference type="SAM" id="MobiDB-lite"/>
    </source>
</evidence>
<feature type="domain" description="BED-type" evidence="8">
    <location>
        <begin position="233"/>
        <end position="285"/>
    </location>
</feature>
<accession>A0A0K2U717</accession>
<dbReference type="GO" id="GO:0005634">
    <property type="term" value="C:nucleus"/>
    <property type="evidence" value="ECO:0007669"/>
    <property type="project" value="UniProtKB-ARBA"/>
</dbReference>
<evidence type="ECO:0000256" key="4">
    <source>
        <dbReference type="ARBA" id="ARBA00022833"/>
    </source>
</evidence>
<dbReference type="FunFam" id="3.30.160.60:FF:000446">
    <property type="entry name" value="Zinc finger protein"/>
    <property type="match status" value="1"/>
</dbReference>
<dbReference type="SUPFAM" id="SSF57667">
    <property type="entry name" value="beta-beta-alpha zinc fingers"/>
    <property type="match status" value="9"/>
</dbReference>
<evidence type="ECO:0000259" key="8">
    <source>
        <dbReference type="PROSITE" id="PS50808"/>
    </source>
</evidence>
<feature type="compositionally biased region" description="Polar residues" evidence="6">
    <location>
        <begin position="724"/>
        <end position="742"/>
    </location>
</feature>
<feature type="domain" description="C2H2-type" evidence="7">
    <location>
        <begin position="905"/>
        <end position="933"/>
    </location>
</feature>
<feature type="domain" description="BED-type" evidence="8">
    <location>
        <begin position="323"/>
        <end position="376"/>
    </location>
</feature>
<dbReference type="Pfam" id="PF00096">
    <property type="entry name" value="zf-C2H2"/>
    <property type="match status" value="2"/>
</dbReference>
<dbReference type="GO" id="GO:0003677">
    <property type="term" value="F:DNA binding"/>
    <property type="evidence" value="ECO:0007669"/>
    <property type="project" value="InterPro"/>
</dbReference>
<feature type="compositionally biased region" description="Acidic residues" evidence="6">
    <location>
        <begin position="439"/>
        <end position="470"/>
    </location>
</feature>
<dbReference type="FunFam" id="3.30.160.60:FF:002343">
    <property type="entry name" value="Zinc finger protein 33A"/>
    <property type="match status" value="1"/>
</dbReference>
<dbReference type="GO" id="GO:0008270">
    <property type="term" value="F:zinc ion binding"/>
    <property type="evidence" value="ECO:0007669"/>
    <property type="project" value="UniProtKB-KW"/>
</dbReference>
<dbReference type="PANTHER" id="PTHR24379">
    <property type="entry name" value="KRAB AND ZINC FINGER DOMAIN-CONTAINING"/>
    <property type="match status" value="1"/>
</dbReference>
<dbReference type="PANTHER" id="PTHR24379:SF127">
    <property type="entry name" value="BLOODY FINGERS-RELATED"/>
    <property type="match status" value="1"/>
</dbReference>
<dbReference type="AlphaFoldDB" id="A0A0K2U717"/>
<keyword evidence="4" id="KW-0862">Zinc</keyword>
<dbReference type="InterPro" id="IPR036236">
    <property type="entry name" value="Znf_C2H2_sf"/>
</dbReference>
<dbReference type="PROSITE" id="PS50808">
    <property type="entry name" value="ZF_BED"/>
    <property type="match status" value="6"/>
</dbReference>
<evidence type="ECO:0000259" key="7">
    <source>
        <dbReference type="PROSITE" id="PS50157"/>
    </source>
</evidence>
<dbReference type="OrthoDB" id="6408474at2759"/>
<feature type="domain" description="C2H2-type" evidence="7">
    <location>
        <begin position="934"/>
        <end position="959"/>
    </location>
</feature>
<name>A0A0K2U717_LEPSM</name>
<dbReference type="PROSITE" id="PS00028">
    <property type="entry name" value="ZINC_FINGER_C2H2_1"/>
    <property type="match status" value="4"/>
</dbReference>
<evidence type="ECO:0000256" key="5">
    <source>
        <dbReference type="PROSITE-ProRule" id="PRU00042"/>
    </source>
</evidence>
<reference evidence="9" key="1">
    <citation type="submission" date="2014-05" db="EMBL/GenBank/DDBJ databases">
        <authorList>
            <person name="Chronopoulou M."/>
        </authorList>
    </citation>
    <scope>NUCLEOTIDE SEQUENCE</scope>
    <source>
        <tissue evidence="9">Whole organism</tissue>
    </source>
</reference>
<feature type="domain" description="BED-type" evidence="8">
    <location>
        <begin position="160"/>
        <end position="212"/>
    </location>
</feature>
<feature type="region of interest" description="Disordered" evidence="6">
    <location>
        <begin position="717"/>
        <end position="742"/>
    </location>
</feature>
<feature type="domain" description="C2H2-type" evidence="7">
    <location>
        <begin position="990"/>
        <end position="1017"/>
    </location>
</feature>
<keyword evidence="2" id="KW-0677">Repeat</keyword>
<dbReference type="EMBL" id="HACA01016662">
    <property type="protein sequence ID" value="CDW34023.1"/>
    <property type="molecule type" value="Transcribed_RNA"/>
</dbReference>
<dbReference type="GO" id="GO:0006355">
    <property type="term" value="P:regulation of DNA-templated transcription"/>
    <property type="evidence" value="ECO:0007669"/>
    <property type="project" value="UniProtKB-ARBA"/>
</dbReference>
<sequence length="1076" mass="124325">MEEEDSRIQSGCKTFRMGSDLCEILLKEYHSTPESYKDVRIRFEDGSVVESSKLLLGSLSELLFECLQEFPPWEAIEILAPGSNAKCLRQFLDGVFDPHLRSGNLEDGDFEDIIETFGFDAPPQVKSRLRAYYCEDCDSFMAKTSILSHIREFHPKSRTSISSPIWSYFDSTEHPEYHQCKECKSIIKDKTTNTSALISHLEEIHPLAYERFILQFNNDQESVMNFFQKGDLRRKSLVWDYFSPLDSNSETSACNLCLKVFRCKGQTFALLRHLKTEHFEVYSEFSQSNLSVIPPQSCKSEPSERREELESVSGVYHPGSELKKKSNIWNYFEKTDDPQVIACKDCSKDIVCKELSSLSNLVKHLKTDHNNSYLEYSEFYASKSDILSLKPEPQDIDEEDEDYPMASEFLEEEEVDQKEMEGRVEENNEVIHEGNNEIGEIDEDQEEDVEDEEVEEEQEDEEEGREEEDTNFQKLNKRKHSFFKSSETQGSFNCKLCSQEFKCNDGDLTLLSLHLKIAHPEVNIDSQVRFKPGVNYVEEEEEEDNEVMPGEFNEELTLLDEYFQSTEDDDALRECKSCYKVFREENLDGQLFHLQSDHQDIYAEIMAQRAGERDGEGMEMDPGSLFDDSPTKYKKRSLIWNYFKTTDVPFMNSCKFCSKVFKCKGQTTSSMIRHLKIEHLEVFEEFSALTASINGRRIGESPRKYFSPLDFVGKDLPPSDDESPQNLSSSQQSDHLESNFSSEDAHSADALGNIISSGGAVKGPGAKRRSSIWNYFVGTEEHEMNACRVCNRIFKCKGQTTSSMIRHLKKEHVELFNEFLCTKDRPRDPLEVSLSIKKEKKRSPIWNYYDKTESPGTNECRTCKKQFKCKGQSTFNMIRHLESNHPSIYQAFLSEGGRAGGEETQICAECGKQFTNRSALTQHMKVSHASSCPYKCEVCNATFTRRESYEQHSHDKNKPRNFLCTICGKTFGRRSIRDFHEKAHDAEKKYQCAYCPKKFLTNQRKYKHERTHTGEKPYQCTDCGRQFTLSHHLVTHSRIHTGQKPYSCDFCPQTFRHLSSRNNHKCEGKLRINPQS</sequence>
<organism evidence="9">
    <name type="scientific">Lepeophtheirus salmonis</name>
    <name type="common">Salmon louse</name>
    <name type="synonym">Caligus salmonis</name>
    <dbReference type="NCBI Taxonomy" id="72036"/>
    <lineage>
        <taxon>Eukaryota</taxon>
        <taxon>Metazoa</taxon>
        <taxon>Ecdysozoa</taxon>
        <taxon>Arthropoda</taxon>
        <taxon>Crustacea</taxon>
        <taxon>Multicrustacea</taxon>
        <taxon>Hexanauplia</taxon>
        <taxon>Copepoda</taxon>
        <taxon>Siphonostomatoida</taxon>
        <taxon>Caligidae</taxon>
        <taxon>Lepeophtheirus</taxon>
    </lineage>
</organism>
<proteinExistence type="predicted"/>
<dbReference type="SMART" id="SM00355">
    <property type="entry name" value="ZnF_C2H2"/>
    <property type="match status" value="14"/>
</dbReference>
<dbReference type="SMART" id="SM00614">
    <property type="entry name" value="ZnF_BED"/>
    <property type="match status" value="6"/>
</dbReference>
<evidence type="ECO:0000256" key="1">
    <source>
        <dbReference type="ARBA" id="ARBA00022723"/>
    </source>
</evidence>